<dbReference type="RefSeq" id="WP_377977325.1">
    <property type="nucleotide sequence ID" value="NZ_JBBKYA010000006.1"/>
</dbReference>
<dbReference type="Pfam" id="PF00535">
    <property type="entry name" value="Glycos_transf_2"/>
    <property type="match status" value="1"/>
</dbReference>
<dbReference type="EMBL" id="JBBKYA010000006">
    <property type="protein sequence ID" value="MFD3276886.1"/>
    <property type="molecule type" value="Genomic_DNA"/>
</dbReference>
<dbReference type="GO" id="GO:0016757">
    <property type="term" value="F:glycosyltransferase activity"/>
    <property type="evidence" value="ECO:0007669"/>
    <property type="project" value="UniProtKB-KW"/>
</dbReference>
<dbReference type="SUPFAM" id="SSF53448">
    <property type="entry name" value="Nucleotide-diphospho-sugar transferases"/>
    <property type="match status" value="1"/>
</dbReference>
<evidence type="ECO:0000256" key="1">
    <source>
        <dbReference type="ARBA" id="ARBA00006739"/>
    </source>
</evidence>
<gene>
    <name evidence="5" type="ORF">SKC38_11665</name>
</gene>
<keyword evidence="3 5" id="KW-0808">Transferase</keyword>
<reference evidence="5 6" key="1">
    <citation type="submission" date="2024-03" db="EMBL/GenBank/DDBJ databases">
        <title>Aquirufa genome sequencing.</title>
        <authorList>
            <person name="Pitt A."/>
            <person name="Hahn M.W."/>
        </authorList>
    </citation>
    <scope>NUCLEOTIDE SEQUENCE [LARGE SCALE GENOMIC DNA]</scope>
    <source>
        <strain evidence="5 6">PLAD-142S6K</strain>
    </source>
</reference>
<dbReference type="Proteomes" id="UP001598114">
    <property type="component" value="Unassembled WGS sequence"/>
</dbReference>
<dbReference type="Gene3D" id="3.90.550.10">
    <property type="entry name" value="Spore Coat Polysaccharide Biosynthesis Protein SpsA, Chain A"/>
    <property type="match status" value="1"/>
</dbReference>
<sequence>MSVAVVILNYNGKAFLSKFLPKVISTSPEGVIYVADNGSTDDSIAFVQSEFPQVNLIHSSQNLGYAGGYNFALKQIDAEYYVLMNSDIEPKEHWLSNLLAYFQANPQVAAAQPFILSYQEPHKFEYAGAAGGYWDRYGYAFCRGRIFDTIENQTNQYESALVNWATGACLMVRSSVYWEVGGLDAYFFAHMEEIDLCWRMQRAGYNIAAVSTSEVLHVGGGTLAQGNPQKTYLNFRNNLILLYKNLPTKKRLGILFTRMLLDGLAGVQFLLKGEFKQILAILRAHRDFYGYVFFKKNKENLAAELAKKEVLSYQGSIVWDHFVRKIKLFPALRF</sequence>
<protein>
    <submittedName>
        <fullName evidence="5">Glycosyltransferase family 2 protein</fullName>
        <ecNumber evidence="5">2.4.-.-</ecNumber>
    </submittedName>
</protein>
<feature type="domain" description="Glycosyltransferase 2-like" evidence="4">
    <location>
        <begin position="5"/>
        <end position="145"/>
    </location>
</feature>
<evidence type="ECO:0000256" key="2">
    <source>
        <dbReference type="ARBA" id="ARBA00022676"/>
    </source>
</evidence>
<keyword evidence="6" id="KW-1185">Reference proteome</keyword>
<accession>A0ABW6D3U3</accession>
<evidence type="ECO:0000259" key="4">
    <source>
        <dbReference type="Pfam" id="PF00535"/>
    </source>
</evidence>
<comment type="caution">
    <text evidence="5">The sequence shown here is derived from an EMBL/GenBank/DDBJ whole genome shotgun (WGS) entry which is preliminary data.</text>
</comment>
<name>A0ABW6D3U3_9BACT</name>
<dbReference type="InterPro" id="IPR001173">
    <property type="entry name" value="Glyco_trans_2-like"/>
</dbReference>
<organism evidence="5 6">
    <name type="scientific">Aquirufa echingensis</name>
    <dbReference type="NCBI Taxonomy" id="3096516"/>
    <lineage>
        <taxon>Bacteria</taxon>
        <taxon>Pseudomonadati</taxon>
        <taxon>Bacteroidota</taxon>
        <taxon>Cytophagia</taxon>
        <taxon>Cytophagales</taxon>
        <taxon>Flectobacillaceae</taxon>
        <taxon>Aquirufa</taxon>
    </lineage>
</organism>
<evidence type="ECO:0000256" key="3">
    <source>
        <dbReference type="ARBA" id="ARBA00022679"/>
    </source>
</evidence>
<evidence type="ECO:0000313" key="6">
    <source>
        <dbReference type="Proteomes" id="UP001598114"/>
    </source>
</evidence>
<comment type="similarity">
    <text evidence="1">Belongs to the glycosyltransferase 2 family.</text>
</comment>
<dbReference type="EC" id="2.4.-.-" evidence="5"/>
<proteinExistence type="inferred from homology"/>
<dbReference type="PANTHER" id="PTHR43179">
    <property type="entry name" value="RHAMNOSYLTRANSFERASE WBBL"/>
    <property type="match status" value="1"/>
</dbReference>
<keyword evidence="2 5" id="KW-0328">Glycosyltransferase</keyword>
<dbReference type="CDD" id="cd04186">
    <property type="entry name" value="GT_2_like_c"/>
    <property type="match status" value="1"/>
</dbReference>
<evidence type="ECO:0000313" key="5">
    <source>
        <dbReference type="EMBL" id="MFD3276886.1"/>
    </source>
</evidence>
<dbReference type="PANTHER" id="PTHR43179:SF12">
    <property type="entry name" value="GALACTOFURANOSYLTRANSFERASE GLFT2"/>
    <property type="match status" value="1"/>
</dbReference>
<dbReference type="InterPro" id="IPR029044">
    <property type="entry name" value="Nucleotide-diphossugar_trans"/>
</dbReference>